<feature type="region of interest" description="Disordered" evidence="1">
    <location>
        <begin position="301"/>
        <end position="320"/>
    </location>
</feature>
<dbReference type="AlphaFoldDB" id="A0ABD8B1Y0"/>
<keyword evidence="2" id="KW-1133">Transmembrane helix</keyword>
<accession>A0ABD8B1Y0</accession>
<evidence type="ECO:0000256" key="1">
    <source>
        <dbReference type="SAM" id="MobiDB-lite"/>
    </source>
</evidence>
<evidence type="ECO:0000313" key="3">
    <source>
        <dbReference type="EMBL" id="WWP23855.1"/>
    </source>
</evidence>
<keyword evidence="2" id="KW-0812">Transmembrane</keyword>
<dbReference type="GeneID" id="93480032"/>
<gene>
    <name evidence="3" type="ORF">V6668_31165</name>
</gene>
<dbReference type="Proteomes" id="UP001364764">
    <property type="component" value="Plasmid pY5S7-1"/>
</dbReference>
<keyword evidence="2" id="KW-0472">Membrane</keyword>
<proteinExistence type="predicted"/>
<name>A0ABD8B1Y0_PAEAM</name>
<dbReference type="RefSeq" id="WP_338709039.1">
    <property type="nucleotide sequence ID" value="NZ_CP145893.1"/>
</dbReference>
<organism evidence="3 4">
    <name type="scientific">Paenibacillus amylolyticus</name>
    <dbReference type="NCBI Taxonomy" id="1451"/>
    <lineage>
        <taxon>Bacteria</taxon>
        <taxon>Bacillati</taxon>
        <taxon>Bacillota</taxon>
        <taxon>Bacilli</taxon>
        <taxon>Bacillales</taxon>
        <taxon>Paenibacillaceae</taxon>
        <taxon>Paenibacillus</taxon>
    </lineage>
</organism>
<feature type="transmembrane region" description="Helical" evidence="2">
    <location>
        <begin position="136"/>
        <end position="157"/>
    </location>
</feature>
<dbReference type="EMBL" id="CP145893">
    <property type="protein sequence ID" value="WWP23855.1"/>
    <property type="molecule type" value="Genomic_DNA"/>
</dbReference>
<feature type="transmembrane region" description="Helical" evidence="2">
    <location>
        <begin position="103"/>
        <end position="124"/>
    </location>
</feature>
<feature type="transmembrane region" description="Helical" evidence="2">
    <location>
        <begin position="59"/>
        <end position="82"/>
    </location>
</feature>
<geneLocation type="plasmid" evidence="3 4">
    <name>pY5S7-1</name>
</geneLocation>
<reference evidence="3 4" key="1">
    <citation type="submission" date="2024-02" db="EMBL/GenBank/DDBJ databases">
        <title>Complete sequences of two Paenibacillus sp. strains and one Lysinibacillus strain isolated from the environment on STAA medium highlight biotechnological potential.</title>
        <authorList>
            <person name="Attere S.A."/>
            <person name="Piche L.C."/>
            <person name="Intertaglia L."/>
            <person name="Lami R."/>
            <person name="Charette S.J."/>
            <person name="Vincent A.T."/>
        </authorList>
    </citation>
    <scope>NUCLEOTIDE SEQUENCE [LARGE SCALE GENOMIC DNA]</scope>
    <source>
        <strain evidence="3 4">Y5S-7</strain>
        <plasmid evidence="3 4">pY5S7-1</plasmid>
    </source>
</reference>
<evidence type="ECO:0000256" key="2">
    <source>
        <dbReference type="SAM" id="Phobius"/>
    </source>
</evidence>
<feature type="transmembrane region" description="Helical" evidence="2">
    <location>
        <begin position="20"/>
        <end position="39"/>
    </location>
</feature>
<feature type="transmembrane region" description="Helical" evidence="2">
    <location>
        <begin position="214"/>
        <end position="233"/>
    </location>
</feature>
<protein>
    <recommendedName>
        <fullName evidence="5">DUF5671 domain-containing protein</fullName>
    </recommendedName>
</protein>
<feature type="compositionally biased region" description="Basic and acidic residues" evidence="1">
    <location>
        <begin position="302"/>
        <end position="320"/>
    </location>
</feature>
<evidence type="ECO:0008006" key="5">
    <source>
        <dbReference type="Google" id="ProtNLM"/>
    </source>
</evidence>
<sequence length="320" mass="36715">MKEMNKWTMKETLKGKTFSIIILTIILTIAINKLVNRIMTQEVIFEGGLYSSYTNHFSLGIYGVIFAIPAGFISILVVKLFTNKIKRQSNPFDDEKKFKWHSMYGTVCGFIILFLLLNLTNTYASQMLVSDVWDGFIHLAISFIIPIVFAVISAKLINKVMVRITNTNGRLIEEIEAGKYDREILSQRDKARMLKLLKKGSVSSLKGGMMRLKVIDFLLLVGGTIVFVLLLVLDKVVSLFSNPNHGTGWSNGESNLHEERERLKSKAYDNAEEKREQADFSKKMFVKQANYNVRYSQSEWNRAVRDEREYQRAKRDADSL</sequence>
<evidence type="ECO:0000313" key="4">
    <source>
        <dbReference type="Proteomes" id="UP001364764"/>
    </source>
</evidence>
<keyword evidence="3" id="KW-0614">Plasmid</keyword>